<dbReference type="PROSITE" id="PS50217">
    <property type="entry name" value="BZIP"/>
    <property type="match status" value="1"/>
</dbReference>
<comment type="caution">
    <text evidence="10">The sequence shown here is derived from an EMBL/GenBank/DDBJ whole genome shotgun (WGS) entry which is preliminary data.</text>
</comment>
<evidence type="ECO:0000256" key="7">
    <source>
        <dbReference type="SAM" id="Coils"/>
    </source>
</evidence>
<dbReference type="SMART" id="SM00338">
    <property type="entry name" value="BRLZ"/>
    <property type="match status" value="1"/>
</dbReference>
<gene>
    <name evidence="10" type="ORF">PLOB_00017861</name>
</gene>
<keyword evidence="4" id="KW-0804">Transcription</keyword>
<accession>A0ABN8NGQ5</accession>
<keyword evidence="7" id="KW-0175">Coiled coil</keyword>
<evidence type="ECO:0000256" key="8">
    <source>
        <dbReference type="SAM" id="MobiDB-lite"/>
    </source>
</evidence>
<dbReference type="Pfam" id="PF00170">
    <property type="entry name" value="bZIP_1"/>
    <property type="match status" value="1"/>
</dbReference>
<keyword evidence="3" id="KW-0238">DNA-binding</keyword>
<keyword evidence="11" id="KW-1185">Reference proteome</keyword>
<evidence type="ECO:0000256" key="4">
    <source>
        <dbReference type="ARBA" id="ARBA00023163"/>
    </source>
</evidence>
<name>A0ABN8NGQ5_9CNID</name>
<evidence type="ECO:0000256" key="2">
    <source>
        <dbReference type="ARBA" id="ARBA00023015"/>
    </source>
</evidence>
<dbReference type="InterPro" id="IPR052470">
    <property type="entry name" value="ER_Stress-Reg_TF"/>
</dbReference>
<proteinExistence type="predicted"/>
<evidence type="ECO:0000256" key="6">
    <source>
        <dbReference type="ARBA" id="ARBA00040165"/>
    </source>
</evidence>
<evidence type="ECO:0000256" key="3">
    <source>
        <dbReference type="ARBA" id="ARBA00023125"/>
    </source>
</evidence>
<feature type="coiled-coil region" evidence="7">
    <location>
        <begin position="56"/>
        <end position="90"/>
    </location>
</feature>
<dbReference type="Proteomes" id="UP001159405">
    <property type="component" value="Unassembled WGS sequence"/>
</dbReference>
<dbReference type="PANTHER" id="PTHR46542">
    <property type="entry name" value="X-BOX BINDING PROTEIN 1"/>
    <property type="match status" value="1"/>
</dbReference>
<evidence type="ECO:0000259" key="9">
    <source>
        <dbReference type="PROSITE" id="PS50217"/>
    </source>
</evidence>
<dbReference type="SUPFAM" id="SSF57959">
    <property type="entry name" value="Leucine zipper domain"/>
    <property type="match status" value="1"/>
</dbReference>
<evidence type="ECO:0000256" key="1">
    <source>
        <dbReference type="ARBA" id="ARBA00022843"/>
    </source>
</evidence>
<feature type="region of interest" description="Disordered" evidence="8">
    <location>
        <begin position="1"/>
        <end position="34"/>
    </location>
</feature>
<dbReference type="CDD" id="cd14691">
    <property type="entry name" value="bZIP_XBP1"/>
    <property type="match status" value="1"/>
</dbReference>
<dbReference type="PANTHER" id="PTHR46542:SF1">
    <property type="entry name" value="X-BOX BINDING PROTEIN 1"/>
    <property type="match status" value="1"/>
</dbReference>
<sequence length="300" mass="33971">MESKTVDRDAVLNSLALNNSTSDGQPRKRKRLDNLTAEERALRRKLKNRVAAQTARDRKKARMTELEEMVAQLEKENKALRLSNESLRKHSETVEIENSELRVRLGLTPPVSPEPVNHAYPQSPEPTPCKPSSVVIKKETECNEYASLTVSQQQERLILFLSLITTWMMINNRYVTSVLNFLYFDMGIGFFEIDEAGESLLQPKQEGRSCSTSCQYGDTSATEEQVHHTDDESVPQSSSDLTVEDLVGIECDGFDSLDDLLNLKDFSKEFKPLDAEPEMLGCEMWEETFTDVLFPSLLAV</sequence>
<evidence type="ECO:0000313" key="10">
    <source>
        <dbReference type="EMBL" id="CAH3108816.1"/>
    </source>
</evidence>
<evidence type="ECO:0000256" key="5">
    <source>
        <dbReference type="ARBA" id="ARBA00023242"/>
    </source>
</evidence>
<protein>
    <recommendedName>
        <fullName evidence="6">X-box-binding protein 1</fullName>
    </recommendedName>
</protein>
<organism evidence="10 11">
    <name type="scientific">Porites lobata</name>
    <dbReference type="NCBI Taxonomy" id="104759"/>
    <lineage>
        <taxon>Eukaryota</taxon>
        <taxon>Metazoa</taxon>
        <taxon>Cnidaria</taxon>
        <taxon>Anthozoa</taxon>
        <taxon>Hexacorallia</taxon>
        <taxon>Scleractinia</taxon>
        <taxon>Fungiina</taxon>
        <taxon>Poritidae</taxon>
        <taxon>Porites</taxon>
    </lineage>
</organism>
<dbReference type="EMBL" id="CALNXK010000021">
    <property type="protein sequence ID" value="CAH3108816.1"/>
    <property type="molecule type" value="Genomic_DNA"/>
</dbReference>
<keyword evidence="2" id="KW-0805">Transcription regulation</keyword>
<keyword evidence="1" id="KW-0832">Ubl conjugation</keyword>
<feature type="compositionally biased region" description="Polar residues" evidence="8">
    <location>
        <begin position="15"/>
        <end position="24"/>
    </location>
</feature>
<evidence type="ECO:0000313" key="11">
    <source>
        <dbReference type="Proteomes" id="UP001159405"/>
    </source>
</evidence>
<feature type="compositionally biased region" description="Basic and acidic residues" evidence="8">
    <location>
        <begin position="1"/>
        <end position="10"/>
    </location>
</feature>
<feature type="domain" description="BZIP" evidence="9">
    <location>
        <begin position="38"/>
        <end position="101"/>
    </location>
</feature>
<keyword evidence="5" id="KW-0539">Nucleus</keyword>
<dbReference type="InterPro" id="IPR004827">
    <property type="entry name" value="bZIP"/>
</dbReference>
<dbReference type="InterPro" id="IPR046347">
    <property type="entry name" value="bZIP_sf"/>
</dbReference>
<dbReference type="Gene3D" id="1.20.5.170">
    <property type="match status" value="1"/>
</dbReference>
<reference evidence="10 11" key="1">
    <citation type="submission" date="2022-05" db="EMBL/GenBank/DDBJ databases">
        <authorList>
            <consortium name="Genoscope - CEA"/>
            <person name="William W."/>
        </authorList>
    </citation>
    <scope>NUCLEOTIDE SEQUENCE [LARGE SCALE GENOMIC DNA]</scope>
</reference>
<dbReference type="PROSITE" id="PS00036">
    <property type="entry name" value="BZIP_BASIC"/>
    <property type="match status" value="1"/>
</dbReference>